<evidence type="ECO:0000256" key="4">
    <source>
        <dbReference type="ARBA" id="ARBA00023163"/>
    </source>
</evidence>
<keyword evidence="8" id="KW-1185">Reference proteome</keyword>
<dbReference type="CDD" id="cd06171">
    <property type="entry name" value="Sigma70_r4"/>
    <property type="match status" value="1"/>
</dbReference>
<accession>A0ABS0U581</accession>
<proteinExistence type="inferred from homology"/>
<dbReference type="NCBIfam" id="TIGR02937">
    <property type="entry name" value="sigma70-ECF"/>
    <property type="match status" value="1"/>
</dbReference>
<evidence type="ECO:0000259" key="6">
    <source>
        <dbReference type="Pfam" id="PF08281"/>
    </source>
</evidence>
<dbReference type="InterPro" id="IPR013325">
    <property type="entry name" value="RNA_pol_sigma_r2"/>
</dbReference>
<comment type="similarity">
    <text evidence="1">Belongs to the sigma-70 factor family. ECF subfamily.</text>
</comment>
<protein>
    <submittedName>
        <fullName evidence="7">RNA polymerase sigma factor</fullName>
    </submittedName>
</protein>
<dbReference type="InterPro" id="IPR036388">
    <property type="entry name" value="WH-like_DNA-bd_sf"/>
</dbReference>
<dbReference type="PANTHER" id="PTHR43133">
    <property type="entry name" value="RNA POLYMERASE ECF-TYPE SIGMA FACTO"/>
    <property type="match status" value="1"/>
</dbReference>
<evidence type="ECO:0000256" key="1">
    <source>
        <dbReference type="ARBA" id="ARBA00010641"/>
    </source>
</evidence>
<dbReference type="SUPFAM" id="SSF88946">
    <property type="entry name" value="Sigma2 domain of RNA polymerase sigma factors"/>
    <property type="match status" value="1"/>
</dbReference>
<keyword evidence="2" id="KW-0805">Transcription regulation</keyword>
<sequence length="177" mass="20790">MSINKSLAHKVSHAYQLTYKQLMRFFHKRVENSSDSSDLSQDVFALWLNRKKQTPVRESRAFLFKIANNVLIDHWRKKQKQQAIQEEESEMVALQVPGKQADPAEIVEQQQRLQRLYDAIKTLPPRRREAFLMYRFEGLSQNEIAERMGISTSMVEKHIASALVHCKNYVDYHGENQ</sequence>
<dbReference type="InterPro" id="IPR013324">
    <property type="entry name" value="RNA_pol_sigma_r3/r4-like"/>
</dbReference>
<organism evidence="7 8">
    <name type="scientific">Xenorhabdus lircayensis</name>
    <dbReference type="NCBI Taxonomy" id="2763499"/>
    <lineage>
        <taxon>Bacteria</taxon>
        <taxon>Pseudomonadati</taxon>
        <taxon>Pseudomonadota</taxon>
        <taxon>Gammaproteobacteria</taxon>
        <taxon>Enterobacterales</taxon>
        <taxon>Morganellaceae</taxon>
        <taxon>Xenorhabdus</taxon>
    </lineage>
</organism>
<dbReference type="EMBL" id="JACOII010000037">
    <property type="protein sequence ID" value="MBI6549043.1"/>
    <property type="molecule type" value="Genomic_DNA"/>
</dbReference>
<dbReference type="Pfam" id="PF04542">
    <property type="entry name" value="Sigma70_r2"/>
    <property type="match status" value="1"/>
</dbReference>
<evidence type="ECO:0000313" key="8">
    <source>
        <dbReference type="Proteomes" id="UP000696184"/>
    </source>
</evidence>
<evidence type="ECO:0000256" key="3">
    <source>
        <dbReference type="ARBA" id="ARBA00023082"/>
    </source>
</evidence>
<gene>
    <name evidence="7" type="ORF">H8A87_10005</name>
</gene>
<keyword evidence="4" id="KW-0804">Transcription</keyword>
<evidence type="ECO:0000313" key="7">
    <source>
        <dbReference type="EMBL" id="MBI6549043.1"/>
    </source>
</evidence>
<dbReference type="SUPFAM" id="SSF88659">
    <property type="entry name" value="Sigma3 and sigma4 domains of RNA polymerase sigma factors"/>
    <property type="match status" value="1"/>
</dbReference>
<dbReference type="PANTHER" id="PTHR43133:SF63">
    <property type="entry name" value="RNA POLYMERASE SIGMA FACTOR FECI-RELATED"/>
    <property type="match status" value="1"/>
</dbReference>
<keyword evidence="3" id="KW-0731">Sigma factor</keyword>
<dbReference type="InterPro" id="IPR013249">
    <property type="entry name" value="RNA_pol_sigma70_r4_t2"/>
</dbReference>
<evidence type="ECO:0000259" key="5">
    <source>
        <dbReference type="Pfam" id="PF04542"/>
    </source>
</evidence>
<feature type="domain" description="RNA polymerase sigma factor 70 region 4 type 2" evidence="6">
    <location>
        <begin position="114"/>
        <end position="166"/>
    </location>
</feature>
<comment type="caution">
    <text evidence="7">The sequence shown here is derived from an EMBL/GenBank/DDBJ whole genome shotgun (WGS) entry which is preliminary data.</text>
</comment>
<feature type="domain" description="RNA polymerase sigma-70 region 2" evidence="5">
    <location>
        <begin position="16"/>
        <end position="80"/>
    </location>
</feature>
<reference evidence="7 8" key="1">
    <citation type="submission" date="2020-08" db="EMBL/GenBank/DDBJ databases">
        <title>Description of Xenorhabdus lircayensis sp. nov., the symbiotic bacterium associated with the entomopathogenic nematode Steirnernema unicornum.</title>
        <authorList>
            <person name="Castaneda-Alvarez C."/>
            <person name="Prodan S."/>
            <person name="Zamorano A."/>
            <person name="San-Blas E."/>
            <person name="Aballay E."/>
        </authorList>
    </citation>
    <scope>NUCLEOTIDE SEQUENCE [LARGE SCALE GENOMIC DNA]</scope>
    <source>
        <strain evidence="7 8">VLS</strain>
    </source>
</reference>
<dbReference type="Pfam" id="PF08281">
    <property type="entry name" value="Sigma70_r4_2"/>
    <property type="match status" value="1"/>
</dbReference>
<dbReference type="InterPro" id="IPR039425">
    <property type="entry name" value="RNA_pol_sigma-70-like"/>
</dbReference>
<dbReference type="Proteomes" id="UP000696184">
    <property type="component" value="Unassembled WGS sequence"/>
</dbReference>
<dbReference type="InterPro" id="IPR014284">
    <property type="entry name" value="RNA_pol_sigma-70_dom"/>
</dbReference>
<dbReference type="Gene3D" id="1.10.10.10">
    <property type="entry name" value="Winged helix-like DNA-binding domain superfamily/Winged helix DNA-binding domain"/>
    <property type="match status" value="1"/>
</dbReference>
<dbReference type="RefSeq" id="WP_198689826.1">
    <property type="nucleotide sequence ID" value="NZ_CAWPUD010000035.1"/>
</dbReference>
<dbReference type="Gene3D" id="1.10.1740.10">
    <property type="match status" value="1"/>
</dbReference>
<evidence type="ECO:0000256" key="2">
    <source>
        <dbReference type="ARBA" id="ARBA00023015"/>
    </source>
</evidence>
<name>A0ABS0U581_9GAMM</name>
<dbReference type="InterPro" id="IPR007627">
    <property type="entry name" value="RNA_pol_sigma70_r2"/>
</dbReference>